<evidence type="ECO:0000313" key="3">
    <source>
        <dbReference type="Proteomes" id="UP000261905"/>
    </source>
</evidence>
<dbReference type="RefSeq" id="WP_116047122.1">
    <property type="nucleotide sequence ID" value="NZ_QUBQ01000002.1"/>
</dbReference>
<organism evidence="2 3">
    <name type="scientific">Paenibacillus paeoniae</name>
    <dbReference type="NCBI Taxonomy" id="2292705"/>
    <lineage>
        <taxon>Bacteria</taxon>
        <taxon>Bacillati</taxon>
        <taxon>Bacillota</taxon>
        <taxon>Bacilli</taxon>
        <taxon>Bacillales</taxon>
        <taxon>Paenibacillaceae</taxon>
        <taxon>Paenibacillus</taxon>
    </lineage>
</organism>
<dbReference type="Proteomes" id="UP000261905">
    <property type="component" value="Unassembled WGS sequence"/>
</dbReference>
<evidence type="ECO:0000256" key="1">
    <source>
        <dbReference type="SAM" id="SignalP"/>
    </source>
</evidence>
<dbReference type="AlphaFoldDB" id="A0A371PGX6"/>
<keyword evidence="1" id="KW-0732">Signal</keyword>
<proteinExistence type="predicted"/>
<comment type="caution">
    <text evidence="2">The sequence shown here is derived from an EMBL/GenBank/DDBJ whole genome shotgun (WGS) entry which is preliminary data.</text>
</comment>
<protein>
    <submittedName>
        <fullName evidence="2">Uncharacterized protein</fullName>
    </submittedName>
</protein>
<gene>
    <name evidence="2" type="ORF">DX130_16310</name>
</gene>
<sequence length="129" mass="14081">MKKVILMVLIAMFAFSSSASAAYTAESVDTRYGLPDHSKYSYSVTLSGEPNTQVTVTLMYKGPWGQREPVYGSTLTVTLNAGGYATVNSPDLYCCSATHTFPYGNPVVIQAQFQGSYGSVPMFYLQPKY</sequence>
<keyword evidence="3" id="KW-1185">Reference proteome</keyword>
<feature type="signal peptide" evidence="1">
    <location>
        <begin position="1"/>
        <end position="21"/>
    </location>
</feature>
<name>A0A371PGX6_9BACL</name>
<dbReference type="OrthoDB" id="2615798at2"/>
<dbReference type="EMBL" id="QUBQ01000002">
    <property type="protein sequence ID" value="REK75189.1"/>
    <property type="molecule type" value="Genomic_DNA"/>
</dbReference>
<reference evidence="2 3" key="1">
    <citation type="submission" date="2018-08" db="EMBL/GenBank/DDBJ databases">
        <title>Paenibacillus sp. M4BSY-1, whole genome shotgun sequence.</title>
        <authorList>
            <person name="Tuo L."/>
        </authorList>
    </citation>
    <scope>NUCLEOTIDE SEQUENCE [LARGE SCALE GENOMIC DNA]</scope>
    <source>
        <strain evidence="2 3">M4BSY-1</strain>
    </source>
</reference>
<accession>A0A371PGX6</accession>
<evidence type="ECO:0000313" key="2">
    <source>
        <dbReference type="EMBL" id="REK75189.1"/>
    </source>
</evidence>
<feature type="chain" id="PRO_5017019639" evidence="1">
    <location>
        <begin position="22"/>
        <end position="129"/>
    </location>
</feature>